<evidence type="ECO:0000256" key="6">
    <source>
        <dbReference type="ARBA" id="ARBA00022679"/>
    </source>
</evidence>
<keyword evidence="7" id="KW-0677">Repeat</keyword>
<dbReference type="InterPro" id="IPR000014">
    <property type="entry name" value="PAS"/>
</dbReference>
<dbReference type="GO" id="GO:0004673">
    <property type="term" value="F:protein histidine kinase activity"/>
    <property type="evidence" value="ECO:0007669"/>
    <property type="project" value="UniProtKB-EC"/>
</dbReference>
<evidence type="ECO:0000256" key="11">
    <source>
        <dbReference type="ARBA" id="ARBA00023026"/>
    </source>
</evidence>
<keyword evidence="5" id="KW-0288">FMN</keyword>
<dbReference type="Gene3D" id="3.30.450.40">
    <property type="match status" value="1"/>
</dbReference>
<dbReference type="AlphaFoldDB" id="A0A1Y6BBX2"/>
<dbReference type="InterPro" id="IPR035965">
    <property type="entry name" value="PAS-like_dom_sf"/>
</dbReference>
<evidence type="ECO:0000256" key="7">
    <source>
        <dbReference type="ARBA" id="ARBA00022737"/>
    </source>
</evidence>
<dbReference type="STRING" id="560819.SAMN05428998_10327"/>
<keyword evidence="10" id="KW-0067">ATP-binding</keyword>
<dbReference type="Pfam" id="PF13426">
    <property type="entry name" value="PAS_9"/>
    <property type="match status" value="1"/>
</dbReference>
<keyword evidence="3" id="KW-0597">Phosphoprotein</keyword>
<dbReference type="SMART" id="SM00911">
    <property type="entry name" value="HWE_HK"/>
    <property type="match status" value="1"/>
</dbReference>
<dbReference type="Gene3D" id="3.30.565.10">
    <property type="entry name" value="Histidine kinase-like ATPase, C-terminal domain"/>
    <property type="match status" value="1"/>
</dbReference>
<dbReference type="EC" id="2.7.13.3" evidence="2"/>
<dbReference type="Proteomes" id="UP000192917">
    <property type="component" value="Unassembled WGS sequence"/>
</dbReference>
<sequence>MSGEGRAAGPGSAGRVAQAMETVNARLRERVGDLEALLEVAPVGIVYTDSPDCREIVVNDHGARIMGIQSVVPPAGAGAPYRYLRDGRELPAEELPLETVWRSGRPVHDFRATYAHDNGTRFELIMAATPVFDGEGRIRRVIAVFDDITRMVEAQADAERRVRQQDYVAKLGTRSLRGESFDELLARLPVEVAEVLSADFVKVLEYRPASNDFLLRASFGFATGPAAALLVPGGNRSQAGVALESGQPIFVQDLPSDPRFVGPELLVSHGVRSGLSVAIGDVGWPLGVIGVHSREIRSFDEHDVQFLQAVANVLAATIQRDETARHQEVLLAELQHRVKNSLATVQAIASLSFRNTTGIGADLQVFRDRIRALSAAHDLLFRTGWRAIELAQIVRSQLGPFQDRTNRIIVEGGGPVALSSNEAMEMGMVLHELATNAAKYGALSSEAGGVRIAWSATKSGAGRRLVFDWRESGGPPVSPPATRGIGTTLIASAFHGLRGASVDLAFEPEGVTCRLDLPIGRDGRSAASSGEA</sequence>
<keyword evidence="11" id="KW-0843">Virulence</keyword>
<keyword evidence="6" id="KW-0808">Transferase</keyword>
<dbReference type="RefSeq" id="WP_085121484.1">
    <property type="nucleotide sequence ID" value="NZ_FWZX01000003.1"/>
</dbReference>
<dbReference type="SMART" id="SM00065">
    <property type="entry name" value="GAF"/>
    <property type="match status" value="1"/>
</dbReference>
<evidence type="ECO:0000256" key="5">
    <source>
        <dbReference type="ARBA" id="ARBA00022643"/>
    </source>
</evidence>
<evidence type="ECO:0000256" key="1">
    <source>
        <dbReference type="ARBA" id="ARBA00000085"/>
    </source>
</evidence>
<reference evidence="13 14" key="1">
    <citation type="submission" date="2017-04" db="EMBL/GenBank/DDBJ databases">
        <authorList>
            <person name="Afonso C.L."/>
            <person name="Miller P.J."/>
            <person name="Scott M.A."/>
            <person name="Spackman E."/>
            <person name="Goraichik I."/>
            <person name="Dimitrov K.M."/>
            <person name="Suarez D.L."/>
            <person name="Swayne D.E."/>
        </authorList>
    </citation>
    <scope>NUCLEOTIDE SEQUENCE [LARGE SCALE GENOMIC DNA]</scope>
    <source>
        <strain evidence="13 14">USBA 355</strain>
    </source>
</reference>
<protein>
    <recommendedName>
        <fullName evidence="2">histidine kinase</fullName>
        <ecNumber evidence="2">2.7.13.3</ecNumber>
    </recommendedName>
</protein>
<gene>
    <name evidence="13" type="ORF">SAMN05428998_10327</name>
</gene>
<keyword evidence="9 13" id="KW-0418">Kinase</keyword>
<dbReference type="SUPFAM" id="SSF55785">
    <property type="entry name" value="PYP-like sensor domain (PAS domain)"/>
    <property type="match status" value="1"/>
</dbReference>
<keyword evidence="14" id="KW-1185">Reference proteome</keyword>
<organism evidence="13 14">
    <name type="scientific">Tistlia consotensis USBA 355</name>
    <dbReference type="NCBI Taxonomy" id="560819"/>
    <lineage>
        <taxon>Bacteria</taxon>
        <taxon>Pseudomonadati</taxon>
        <taxon>Pseudomonadota</taxon>
        <taxon>Alphaproteobacteria</taxon>
        <taxon>Rhodospirillales</taxon>
        <taxon>Rhodovibrionaceae</taxon>
        <taxon>Tistlia</taxon>
    </lineage>
</organism>
<evidence type="ECO:0000313" key="14">
    <source>
        <dbReference type="Proteomes" id="UP000192917"/>
    </source>
</evidence>
<evidence type="ECO:0000313" key="13">
    <source>
        <dbReference type="EMBL" id="SMF02136.1"/>
    </source>
</evidence>
<dbReference type="Pfam" id="PF01590">
    <property type="entry name" value="GAF"/>
    <property type="match status" value="1"/>
</dbReference>
<feature type="domain" description="PAC" evidence="12">
    <location>
        <begin position="108"/>
        <end position="160"/>
    </location>
</feature>
<evidence type="ECO:0000256" key="9">
    <source>
        <dbReference type="ARBA" id="ARBA00022777"/>
    </source>
</evidence>
<dbReference type="Gene3D" id="3.30.450.20">
    <property type="entry name" value="PAS domain"/>
    <property type="match status" value="1"/>
</dbReference>
<proteinExistence type="predicted"/>
<dbReference type="InterPro" id="IPR011102">
    <property type="entry name" value="Sig_transdc_His_kinase_HWE"/>
</dbReference>
<dbReference type="PANTHER" id="PTHR41523:SF8">
    <property type="entry name" value="ETHYLENE RESPONSE SENSOR PROTEIN"/>
    <property type="match status" value="1"/>
</dbReference>
<evidence type="ECO:0000256" key="10">
    <source>
        <dbReference type="ARBA" id="ARBA00022840"/>
    </source>
</evidence>
<dbReference type="InterPro" id="IPR003018">
    <property type="entry name" value="GAF"/>
</dbReference>
<name>A0A1Y6BBX2_9PROT</name>
<dbReference type="InterPro" id="IPR029016">
    <property type="entry name" value="GAF-like_dom_sf"/>
</dbReference>
<comment type="catalytic activity">
    <reaction evidence="1">
        <text>ATP + protein L-histidine = ADP + protein N-phospho-L-histidine.</text>
        <dbReference type="EC" id="2.7.13.3"/>
    </reaction>
</comment>
<dbReference type="GO" id="GO:0005524">
    <property type="term" value="F:ATP binding"/>
    <property type="evidence" value="ECO:0007669"/>
    <property type="project" value="UniProtKB-KW"/>
</dbReference>
<evidence type="ECO:0000256" key="4">
    <source>
        <dbReference type="ARBA" id="ARBA00022630"/>
    </source>
</evidence>
<evidence type="ECO:0000256" key="2">
    <source>
        <dbReference type="ARBA" id="ARBA00012438"/>
    </source>
</evidence>
<evidence type="ECO:0000256" key="8">
    <source>
        <dbReference type="ARBA" id="ARBA00022741"/>
    </source>
</evidence>
<dbReference type="Pfam" id="PF07536">
    <property type="entry name" value="HWE_HK"/>
    <property type="match status" value="1"/>
</dbReference>
<dbReference type="PANTHER" id="PTHR41523">
    <property type="entry name" value="TWO-COMPONENT SYSTEM SENSOR PROTEIN"/>
    <property type="match status" value="1"/>
</dbReference>
<dbReference type="SUPFAM" id="SSF55781">
    <property type="entry name" value="GAF domain-like"/>
    <property type="match status" value="1"/>
</dbReference>
<evidence type="ECO:0000259" key="12">
    <source>
        <dbReference type="PROSITE" id="PS50113"/>
    </source>
</evidence>
<keyword evidence="4" id="KW-0285">Flavoprotein</keyword>
<dbReference type="EMBL" id="FWZX01000003">
    <property type="protein sequence ID" value="SMF02136.1"/>
    <property type="molecule type" value="Genomic_DNA"/>
</dbReference>
<dbReference type="InterPro" id="IPR000700">
    <property type="entry name" value="PAS-assoc_C"/>
</dbReference>
<keyword evidence="8" id="KW-0547">Nucleotide-binding</keyword>
<dbReference type="InterPro" id="IPR036890">
    <property type="entry name" value="HATPase_C_sf"/>
</dbReference>
<evidence type="ECO:0000256" key="3">
    <source>
        <dbReference type="ARBA" id="ARBA00022553"/>
    </source>
</evidence>
<dbReference type="PROSITE" id="PS50113">
    <property type="entry name" value="PAC"/>
    <property type="match status" value="1"/>
</dbReference>
<accession>A0A1Y6BBX2</accession>